<sequence length="307" mass="32945">MAGPAGAGRPLTVRTDLALGGRWTSLATPEREWLWRNPRIPDGARAAVVPGDAFVDAGGGEECFPTLNGPSDHGEVWSQQWAADADGAARVTTGDLSLRRRLTADDGVVRAAYTIDGPPGAAVLHAVHLLLDVGPGARLEVPGRPDVLVVEWPERGATASSTWPDGRGVSFDVLGPDDGTARCAVVASDRVDVVDGADRLSLRWGVEQGFAAPVSFVVWRNLGGWPKGAPYRSIGVEPLLGAESNLDRAARDQLAHLDDAGRMSWWLEIRARTAGIRSTSWDDLEHGGHWRQYLNHPGSYLRHLLAE</sequence>
<protein>
    <submittedName>
        <fullName evidence="1">Uncharacterized protein</fullName>
    </submittedName>
</protein>
<name>A0ABW5VMI5_9MICO</name>
<organism evidence="1 2">
    <name type="scientific">Promicromonospora vindobonensis</name>
    <dbReference type="NCBI Taxonomy" id="195748"/>
    <lineage>
        <taxon>Bacteria</taxon>
        <taxon>Bacillati</taxon>
        <taxon>Actinomycetota</taxon>
        <taxon>Actinomycetes</taxon>
        <taxon>Micrococcales</taxon>
        <taxon>Promicromonosporaceae</taxon>
        <taxon>Promicromonospora</taxon>
    </lineage>
</organism>
<gene>
    <name evidence="1" type="ORF">ACFS27_03095</name>
</gene>
<accession>A0ABW5VMI5</accession>
<dbReference type="RefSeq" id="WP_377180229.1">
    <property type="nucleotide sequence ID" value="NZ_JBHUOG010000001.1"/>
</dbReference>
<keyword evidence="2" id="KW-1185">Reference proteome</keyword>
<dbReference type="Gene3D" id="2.70.98.10">
    <property type="match status" value="1"/>
</dbReference>
<dbReference type="EMBL" id="JBHUOG010000001">
    <property type="protein sequence ID" value="MFD2792526.1"/>
    <property type="molecule type" value="Genomic_DNA"/>
</dbReference>
<proteinExistence type="predicted"/>
<reference evidence="2" key="1">
    <citation type="journal article" date="2019" name="Int. J. Syst. Evol. Microbiol.">
        <title>The Global Catalogue of Microorganisms (GCM) 10K type strain sequencing project: providing services to taxonomists for standard genome sequencing and annotation.</title>
        <authorList>
            <consortium name="The Broad Institute Genomics Platform"/>
            <consortium name="The Broad Institute Genome Sequencing Center for Infectious Disease"/>
            <person name="Wu L."/>
            <person name="Ma J."/>
        </authorList>
    </citation>
    <scope>NUCLEOTIDE SEQUENCE [LARGE SCALE GENOMIC DNA]</scope>
    <source>
        <strain evidence="2">CCM 7044</strain>
    </source>
</reference>
<evidence type="ECO:0000313" key="2">
    <source>
        <dbReference type="Proteomes" id="UP001597479"/>
    </source>
</evidence>
<comment type="caution">
    <text evidence="1">The sequence shown here is derived from an EMBL/GenBank/DDBJ whole genome shotgun (WGS) entry which is preliminary data.</text>
</comment>
<dbReference type="Proteomes" id="UP001597479">
    <property type="component" value="Unassembled WGS sequence"/>
</dbReference>
<evidence type="ECO:0000313" key="1">
    <source>
        <dbReference type="EMBL" id="MFD2792526.1"/>
    </source>
</evidence>
<dbReference type="InterPro" id="IPR014718">
    <property type="entry name" value="GH-type_carb-bd"/>
</dbReference>